<dbReference type="AlphaFoldDB" id="A0A847S0P0"/>
<evidence type="ECO:0000313" key="2">
    <source>
        <dbReference type="Proteomes" id="UP000570474"/>
    </source>
</evidence>
<dbReference type="Proteomes" id="UP000570474">
    <property type="component" value="Unassembled WGS sequence"/>
</dbReference>
<name>A0A847S0P0_9BACT</name>
<gene>
    <name evidence="1" type="ORF">HGH92_26605</name>
</gene>
<organism evidence="1 2">
    <name type="scientific">Chitinophaga varians</name>
    <dbReference type="NCBI Taxonomy" id="2202339"/>
    <lineage>
        <taxon>Bacteria</taxon>
        <taxon>Pseudomonadati</taxon>
        <taxon>Bacteroidota</taxon>
        <taxon>Chitinophagia</taxon>
        <taxon>Chitinophagales</taxon>
        <taxon>Chitinophagaceae</taxon>
        <taxon>Chitinophaga</taxon>
    </lineage>
</organism>
<accession>A0A847S0P0</accession>
<reference evidence="1 2" key="1">
    <citation type="submission" date="2020-04" db="EMBL/GenBank/DDBJ databases">
        <authorList>
            <person name="Yin C."/>
        </authorList>
    </citation>
    <scope>NUCLEOTIDE SEQUENCE [LARGE SCALE GENOMIC DNA]</scope>
    <source>
        <strain evidence="1 2">Ae27</strain>
    </source>
</reference>
<comment type="caution">
    <text evidence="1">The sequence shown here is derived from an EMBL/GenBank/DDBJ whole genome shotgun (WGS) entry which is preliminary data.</text>
</comment>
<dbReference type="EMBL" id="JABAIA010000003">
    <property type="protein sequence ID" value="NLR67904.1"/>
    <property type="molecule type" value="Genomic_DNA"/>
</dbReference>
<sequence length="237" mass="27510">MKKVIDMVESNVVDIMGIEMTLDVSNECLRSPFYPHKKMYFKDMLWLPGSDSPCFFFNALSHTIHEEGFSKWPPPGHVEVIELPKNINDLFDKGYETNSPELFIGRILPKVKSVFGPEYILDSVQLRFIGERNIIPIKVPDSFVRGKSQGHFRPSDRFTVEEPVSMDTKTLSFLDPAGVLILMNGYNTYYSQMKGLIEREKNTRLVRKKQRGGSEELAKYREEVLERKHDFIKRISR</sequence>
<dbReference type="RefSeq" id="WP_168873845.1">
    <property type="nucleotide sequence ID" value="NZ_JABAIA010000003.1"/>
</dbReference>
<proteinExistence type="predicted"/>
<evidence type="ECO:0000313" key="1">
    <source>
        <dbReference type="EMBL" id="NLR67904.1"/>
    </source>
</evidence>
<protein>
    <submittedName>
        <fullName evidence="1">Uncharacterized protein</fullName>
    </submittedName>
</protein>
<keyword evidence="2" id="KW-1185">Reference proteome</keyword>